<dbReference type="EMBL" id="PNIN01000033">
    <property type="protein sequence ID" value="PMP71902.1"/>
    <property type="molecule type" value="Genomic_DNA"/>
</dbReference>
<evidence type="ECO:0000259" key="1">
    <source>
        <dbReference type="Pfam" id="PF04773"/>
    </source>
</evidence>
<accession>A0A2J6WNC4</accession>
<sequence length="145" mass="16001">MRLFLIIIGFLLTLNNLFAETESIGKIKSLKGTVSILRNGTNISAKLGTKLQVKDEIVTSKNSDCSILFKDNTMITLDENTTYIIVAYDYNPIKSNYELKGEVKTGKILFNSGKIPRIASNKVNIKTPSAIIGVKGTKFVVEVNK</sequence>
<dbReference type="Gene3D" id="2.60.120.1440">
    <property type="match status" value="1"/>
</dbReference>
<feature type="domain" description="FecR protein" evidence="1">
    <location>
        <begin position="55"/>
        <end position="142"/>
    </location>
</feature>
<dbReference type="PANTHER" id="PTHR38731">
    <property type="entry name" value="LIPL45-RELATED LIPOPROTEIN-RELATED"/>
    <property type="match status" value="1"/>
</dbReference>
<protein>
    <recommendedName>
        <fullName evidence="1">FecR protein domain-containing protein</fullName>
    </recommendedName>
</protein>
<evidence type="ECO:0000313" key="2">
    <source>
        <dbReference type="EMBL" id="PMP71902.1"/>
    </source>
</evidence>
<dbReference type="AlphaFoldDB" id="A0A2J6WNC4"/>
<reference evidence="2 3" key="1">
    <citation type="submission" date="2018-01" db="EMBL/GenBank/DDBJ databases">
        <title>Metagenomic assembled genomes from two thermal pools in the Uzon Caldera, Kamchatka, Russia.</title>
        <authorList>
            <person name="Wilkins L."/>
            <person name="Ettinger C."/>
        </authorList>
    </citation>
    <scope>NUCLEOTIDE SEQUENCE [LARGE SCALE GENOMIC DNA]</scope>
    <source>
        <strain evidence="2">ZAV-05</strain>
    </source>
</reference>
<proteinExistence type="predicted"/>
<gene>
    <name evidence="2" type="ORF">C0187_03085</name>
</gene>
<dbReference type="InterPro" id="IPR006860">
    <property type="entry name" value="FecR"/>
</dbReference>
<name>A0A2J6WNC4_9BACT</name>
<organism evidence="2 3">
    <name type="scientific">Calditerrivibrio nitroreducens</name>
    <dbReference type="NCBI Taxonomy" id="477976"/>
    <lineage>
        <taxon>Bacteria</taxon>
        <taxon>Pseudomonadati</taxon>
        <taxon>Deferribacterota</taxon>
        <taxon>Deferribacteres</taxon>
        <taxon>Deferribacterales</taxon>
        <taxon>Calditerrivibrionaceae</taxon>
    </lineage>
</organism>
<dbReference type="Pfam" id="PF04773">
    <property type="entry name" value="FecR"/>
    <property type="match status" value="1"/>
</dbReference>
<dbReference type="Proteomes" id="UP000242881">
    <property type="component" value="Unassembled WGS sequence"/>
</dbReference>
<evidence type="ECO:0000313" key="3">
    <source>
        <dbReference type="Proteomes" id="UP000242881"/>
    </source>
</evidence>
<comment type="caution">
    <text evidence="2">The sequence shown here is derived from an EMBL/GenBank/DDBJ whole genome shotgun (WGS) entry which is preliminary data.</text>
</comment>